<dbReference type="EC" id="3.4.-.-" evidence="3"/>
<keyword evidence="1" id="KW-1133">Transmembrane helix</keyword>
<comment type="caution">
    <text evidence="3">The sequence shown here is derived from an EMBL/GenBank/DDBJ whole genome shotgun (WGS) entry which is preliminary data.</text>
</comment>
<dbReference type="InterPro" id="IPR052710">
    <property type="entry name" value="CAAX_protease"/>
</dbReference>
<dbReference type="InterPro" id="IPR003675">
    <property type="entry name" value="Rce1/LyrA-like_dom"/>
</dbReference>
<feature type="transmembrane region" description="Helical" evidence="1">
    <location>
        <begin position="140"/>
        <end position="161"/>
    </location>
</feature>
<protein>
    <submittedName>
        <fullName evidence="3">CPBP family intramembrane glutamic endopeptidase</fullName>
        <ecNumber evidence="3">3.4.-.-</ecNumber>
    </submittedName>
</protein>
<reference evidence="4" key="1">
    <citation type="journal article" date="2019" name="Int. J. Syst. Evol. Microbiol.">
        <title>The Global Catalogue of Microorganisms (GCM) 10K type strain sequencing project: providing services to taxonomists for standard genome sequencing and annotation.</title>
        <authorList>
            <consortium name="The Broad Institute Genomics Platform"/>
            <consortium name="The Broad Institute Genome Sequencing Center for Infectious Disease"/>
            <person name="Wu L."/>
            <person name="Ma J."/>
        </authorList>
    </citation>
    <scope>NUCLEOTIDE SEQUENCE [LARGE SCALE GENOMIC DNA]</scope>
    <source>
        <strain evidence="4">CGMCC 1.12151</strain>
    </source>
</reference>
<feature type="transmembrane region" description="Helical" evidence="1">
    <location>
        <begin position="63"/>
        <end position="83"/>
    </location>
</feature>
<name>A0ABV9MG98_9BACL</name>
<feature type="transmembrane region" description="Helical" evidence="1">
    <location>
        <begin position="221"/>
        <end position="242"/>
    </location>
</feature>
<dbReference type="RefSeq" id="WP_377279790.1">
    <property type="nucleotide sequence ID" value="NZ_JBHSGL010000015.1"/>
</dbReference>
<dbReference type="Proteomes" id="UP001595932">
    <property type="component" value="Unassembled WGS sequence"/>
</dbReference>
<feature type="transmembrane region" description="Helical" evidence="1">
    <location>
        <begin position="182"/>
        <end position="215"/>
    </location>
</feature>
<dbReference type="EMBL" id="JBHSGL010000015">
    <property type="protein sequence ID" value="MFC4714054.1"/>
    <property type="molecule type" value="Genomic_DNA"/>
</dbReference>
<evidence type="ECO:0000256" key="1">
    <source>
        <dbReference type="SAM" id="Phobius"/>
    </source>
</evidence>
<evidence type="ECO:0000313" key="4">
    <source>
        <dbReference type="Proteomes" id="UP001595932"/>
    </source>
</evidence>
<keyword evidence="4" id="KW-1185">Reference proteome</keyword>
<organism evidence="3 4">
    <name type="scientific">Planococcus dechangensis</name>
    <dbReference type="NCBI Taxonomy" id="1176255"/>
    <lineage>
        <taxon>Bacteria</taxon>
        <taxon>Bacillati</taxon>
        <taxon>Bacillota</taxon>
        <taxon>Bacilli</taxon>
        <taxon>Bacillales</taxon>
        <taxon>Caryophanaceae</taxon>
        <taxon>Planococcus</taxon>
    </lineage>
</organism>
<keyword evidence="1" id="KW-0812">Transmembrane</keyword>
<dbReference type="PANTHER" id="PTHR36435:SF6">
    <property type="entry name" value="ABORTIVE INFECTION PROTEIN"/>
    <property type="match status" value="1"/>
</dbReference>
<dbReference type="GO" id="GO:0016787">
    <property type="term" value="F:hydrolase activity"/>
    <property type="evidence" value="ECO:0007669"/>
    <property type="project" value="UniProtKB-KW"/>
</dbReference>
<keyword evidence="3" id="KW-0378">Hydrolase</keyword>
<keyword evidence="1" id="KW-0472">Membrane</keyword>
<feature type="transmembrane region" description="Helical" evidence="1">
    <location>
        <begin position="104"/>
        <end position="128"/>
    </location>
</feature>
<feature type="domain" description="CAAX prenyl protease 2/Lysostaphin resistance protein A-like" evidence="2">
    <location>
        <begin position="149"/>
        <end position="233"/>
    </location>
</feature>
<evidence type="ECO:0000313" key="3">
    <source>
        <dbReference type="EMBL" id="MFC4714054.1"/>
    </source>
</evidence>
<dbReference type="PANTHER" id="PTHR36435">
    <property type="entry name" value="SLR1288 PROTEIN"/>
    <property type="match status" value="1"/>
</dbReference>
<proteinExistence type="predicted"/>
<dbReference type="Pfam" id="PF02517">
    <property type="entry name" value="Rce1-like"/>
    <property type="match status" value="1"/>
</dbReference>
<feature type="transmembrane region" description="Helical" evidence="1">
    <location>
        <begin position="21"/>
        <end position="43"/>
    </location>
</feature>
<accession>A0ABV9MG98</accession>
<evidence type="ECO:0000259" key="2">
    <source>
        <dbReference type="Pfam" id="PF02517"/>
    </source>
</evidence>
<sequence length="256" mass="28733">MTSTYKSSITGKPKGRKRKHMRTPLLVLLVFIAVQLLPIFFVGPTLGYFRDQGLDDATARASTSGWLIFLTMGIGFLVTMLLIMRDRNFFNIWKGQKSSMAAAIAWGIFGFLLLIIGQSIAAMIEMAIGIDPGSENTQTLVRIAEVVPYAIIAVVFFGPVLEELVFRRVVFGSLNQTMNFWFATAISALAFALVHMEFTHLLLYFTTGLILAALYQKTKRIITPIIAHILLNGYVMLIQLNMDKIENFLKQMENLQ</sequence>
<gene>
    <name evidence="3" type="ORF">ACFO5U_14495</name>
</gene>